<dbReference type="KEGG" id="rht:NT26_1375"/>
<organism evidence="1 2">
    <name type="scientific">Pseudorhizobium banfieldiae</name>
    <dbReference type="NCBI Taxonomy" id="1125847"/>
    <lineage>
        <taxon>Bacteria</taxon>
        <taxon>Pseudomonadati</taxon>
        <taxon>Pseudomonadota</taxon>
        <taxon>Alphaproteobacteria</taxon>
        <taxon>Hyphomicrobiales</taxon>
        <taxon>Rhizobiaceae</taxon>
        <taxon>Rhizobium/Agrobacterium group</taxon>
        <taxon>Pseudorhizobium</taxon>
    </lineage>
</organism>
<proteinExistence type="predicted"/>
<dbReference type="STRING" id="1125847.NT26_1375"/>
<name>L0NDZ3_9HYPH</name>
<evidence type="ECO:0000313" key="1">
    <source>
        <dbReference type="EMBL" id="CCF19099.1"/>
    </source>
</evidence>
<dbReference type="EMBL" id="FO082820">
    <property type="protein sequence ID" value="CCF19099.1"/>
    <property type="molecule type" value="Genomic_DNA"/>
</dbReference>
<evidence type="ECO:0000313" key="2">
    <source>
        <dbReference type="Proteomes" id="UP000010792"/>
    </source>
</evidence>
<gene>
    <name evidence="1" type="ORF">NT26_1375</name>
</gene>
<dbReference type="Proteomes" id="UP000010792">
    <property type="component" value="Chromosome"/>
</dbReference>
<reference evidence="1 2" key="1">
    <citation type="journal article" date="2013" name="Genome Biol. Evol.">
        <title>Life in an arsenic-containing gold mine: genome and physiology of the autotrophic arsenite-oxidizing bacterium rhizobium sp. NT-26.</title>
        <authorList>
            <person name="Andres J."/>
            <person name="Arsene-Ploetze F."/>
            <person name="Barbe V."/>
            <person name="Brochier-Armanet C."/>
            <person name="Cleiss-Arnold J."/>
            <person name="Coppee J.Y."/>
            <person name="Dillies M.A."/>
            <person name="Geist"/>
            <person name="L"/>
            <person name="Joublin A."/>
            <person name="Koechler S."/>
            <person name="Lassalle F."/>
            <person name="Marchal M."/>
            <person name="Medigue C."/>
            <person name="Muller D."/>
            <person name="Nesme X."/>
            <person name="Plewniak F."/>
            <person name="Proux C."/>
            <person name="Ramirez-Bahena M.H."/>
            <person name="Schenowitz C."/>
            <person name="Sismeiro O."/>
            <person name="Vallenet D."/>
            <person name="Santini J.M."/>
            <person name="Bertin P.N."/>
        </authorList>
    </citation>
    <scope>NUCLEOTIDE SEQUENCE [LARGE SCALE GENOMIC DNA]</scope>
    <source>
        <strain evidence="1 2">NT-26</strain>
    </source>
</reference>
<protein>
    <submittedName>
        <fullName evidence="1">Uncharacterized protein</fullName>
    </submittedName>
</protein>
<accession>L0NDZ3</accession>
<dbReference type="AlphaFoldDB" id="L0NDZ3"/>
<sequence>MGTYYIHVLFQAKRINSISLQHGYDADRFAHAVGSEQERDSIWLKGSLAAKAGSLP</sequence>
<keyword evidence="2" id="KW-1185">Reference proteome</keyword>